<dbReference type="STRING" id="1552.A7L45_07955"/>
<dbReference type="Proteomes" id="UP000182569">
    <property type="component" value="Chromosome"/>
</dbReference>
<reference evidence="2" key="1">
    <citation type="journal article" date="2016" name="Front. Microbiol.">
        <title>Complete Genome Sequence of Clostridium estertheticum DSM 8809, a Microbe Identified in Spoiled Vacuum Packed Beef.</title>
        <authorList>
            <person name="Yu Z."/>
            <person name="Gunn L."/>
            <person name="Brennan E."/>
            <person name="Reid R."/>
            <person name="Wall P.G."/>
            <person name="Gaora O.P."/>
            <person name="Hurley D."/>
            <person name="Bolton D."/>
            <person name="Fanning S."/>
        </authorList>
    </citation>
    <scope>NUCLEOTIDE SEQUENCE [LARGE SCALE GENOMIC DNA]</scope>
    <source>
        <strain evidence="2">DSM 8809</strain>
    </source>
</reference>
<name>A0A1J0GFC5_9CLOT</name>
<dbReference type="AlphaFoldDB" id="A0A1J0GFC5"/>
<dbReference type="EMBL" id="CP015756">
    <property type="protein sequence ID" value="APC40003.1"/>
    <property type="molecule type" value="Genomic_DNA"/>
</dbReference>
<proteinExistence type="predicted"/>
<accession>A0A1J0GFC5</accession>
<organism evidence="1 2">
    <name type="scientific">Clostridium estertheticum subsp. estertheticum</name>
    <dbReference type="NCBI Taxonomy" id="1552"/>
    <lineage>
        <taxon>Bacteria</taxon>
        <taxon>Bacillati</taxon>
        <taxon>Bacillota</taxon>
        <taxon>Clostridia</taxon>
        <taxon>Eubacteriales</taxon>
        <taxon>Clostridiaceae</taxon>
        <taxon>Clostridium</taxon>
    </lineage>
</organism>
<gene>
    <name evidence="1" type="ORF">A7L45_07955</name>
</gene>
<keyword evidence="2" id="KW-1185">Reference proteome</keyword>
<sequence>MVFTPEGDKTYDIKLKVDTIFKWKDKRVGAISLLKLNKSEIKHLRALLQDNLKIYNEVLMDEENDIVPNKKLIELKNIIDRISKL</sequence>
<dbReference type="RefSeq" id="WP_071612297.1">
    <property type="nucleotide sequence ID" value="NZ_CP015756.1"/>
</dbReference>
<dbReference type="KEGG" id="ceu:A7L45_07955"/>
<evidence type="ECO:0000313" key="2">
    <source>
        <dbReference type="Proteomes" id="UP000182569"/>
    </source>
</evidence>
<evidence type="ECO:0000313" key="1">
    <source>
        <dbReference type="EMBL" id="APC40003.1"/>
    </source>
</evidence>
<protein>
    <submittedName>
        <fullName evidence="1">Uncharacterized protein</fullName>
    </submittedName>
</protein>